<comment type="similarity">
    <text evidence="3">Belongs to the peptidase M24B family.</text>
</comment>
<proteinExistence type="inferred from homology"/>
<dbReference type="Gene3D" id="3.90.230.10">
    <property type="entry name" value="Creatinase/methionine aminopeptidase superfamily"/>
    <property type="match status" value="1"/>
</dbReference>
<evidence type="ECO:0000313" key="7">
    <source>
        <dbReference type="Proteomes" id="UP000036780"/>
    </source>
</evidence>
<evidence type="ECO:0000259" key="5">
    <source>
        <dbReference type="Pfam" id="PF01321"/>
    </source>
</evidence>
<dbReference type="InterPro" id="IPR000587">
    <property type="entry name" value="Creatinase_N"/>
</dbReference>
<evidence type="ECO:0000313" key="6">
    <source>
        <dbReference type="EMBL" id="KNE19442.1"/>
    </source>
</evidence>
<accession>A0A0L0QLH4</accession>
<dbReference type="InterPro" id="IPR000994">
    <property type="entry name" value="Pept_M24"/>
</dbReference>
<dbReference type="Pfam" id="PF01321">
    <property type="entry name" value="Creatinase_N"/>
    <property type="match status" value="1"/>
</dbReference>
<dbReference type="AlphaFoldDB" id="A0A0L0QLH4"/>
<keyword evidence="1 3" id="KW-0479">Metal-binding</keyword>
<dbReference type="RefSeq" id="WP_050351973.1">
    <property type="nucleotide sequence ID" value="NZ_CP073011.1"/>
</dbReference>
<dbReference type="Gene3D" id="3.40.350.10">
    <property type="entry name" value="Creatinase/prolidase N-terminal domain"/>
    <property type="match status" value="1"/>
</dbReference>
<evidence type="ECO:0000256" key="2">
    <source>
        <dbReference type="ARBA" id="ARBA00022801"/>
    </source>
</evidence>
<protein>
    <submittedName>
        <fullName evidence="6">X-Pro dipeptidase</fullName>
    </submittedName>
</protein>
<dbReference type="OrthoDB" id="9806388at2"/>
<dbReference type="GeneID" id="66871556"/>
<dbReference type="PROSITE" id="PS00491">
    <property type="entry name" value="PROLINE_PEPTIDASE"/>
    <property type="match status" value="1"/>
</dbReference>
<name>A0A0L0QLH4_VIRPA</name>
<comment type="caution">
    <text evidence="6">The sequence shown here is derived from an EMBL/GenBank/DDBJ whole genome shotgun (WGS) entry which is preliminary data.</text>
</comment>
<dbReference type="PANTHER" id="PTHR46112">
    <property type="entry name" value="AMINOPEPTIDASE"/>
    <property type="match status" value="1"/>
</dbReference>
<evidence type="ECO:0000256" key="1">
    <source>
        <dbReference type="ARBA" id="ARBA00022723"/>
    </source>
</evidence>
<dbReference type="GO" id="GO:0016787">
    <property type="term" value="F:hydrolase activity"/>
    <property type="evidence" value="ECO:0007669"/>
    <property type="project" value="UniProtKB-KW"/>
</dbReference>
<sequence length="376" mass="43032">MYDQRLNSFREDFSNLEVDAAIIFNFENQFYFTGLKAITYSRPIILGIGEEKTHFIIPSLEEQHAKAKTNVDNYYIYHETKMYSKNNENYLDYFSQLLQQFPAHARIGIEFSTLPVILRDMIVNKGFSLVNIDQYITKMRFVKDNQELNSIREAGKLVSLALKESLNHARQGITEIELDQFGNTVLFKEVAKKHPHSTLDYFVMSPSGIARTNMPHVFSNTRLLKKPDIIIHSRQVAINGYRAECERTFFIGEPTTEQKAVFSIAIKAQNEVLNQIKVGMKASEVNEVARVIISEAGLEEYMNHRTGHGIGIGLHEEPSLRFDNELSLKEGMVFCVEPGIYVPEVGGFRHSDTVILTNNGAELITEYPRNIEHLIF</sequence>
<evidence type="ECO:0000256" key="3">
    <source>
        <dbReference type="RuleBase" id="RU000590"/>
    </source>
</evidence>
<feature type="domain" description="Peptidase M24" evidence="4">
    <location>
        <begin position="150"/>
        <end position="357"/>
    </location>
</feature>
<reference evidence="7" key="1">
    <citation type="submission" date="2015-07" db="EMBL/GenBank/DDBJ databases">
        <title>Fjat-10053 dsm26.</title>
        <authorList>
            <person name="Liu B."/>
            <person name="Wang J."/>
            <person name="Zhu Y."/>
            <person name="Liu G."/>
            <person name="Chen Q."/>
            <person name="Chen Z."/>
            <person name="Lan J."/>
            <person name="Che J."/>
            <person name="Ge C."/>
            <person name="Shi H."/>
            <person name="Pan Z."/>
            <person name="Liu X."/>
        </authorList>
    </citation>
    <scope>NUCLEOTIDE SEQUENCE [LARGE SCALE GENOMIC DNA]</scope>
    <source>
        <strain evidence="7">DSM 26</strain>
    </source>
</reference>
<gene>
    <name evidence="6" type="ORF">AFK71_13190</name>
</gene>
<dbReference type="PANTHER" id="PTHR46112:SF2">
    <property type="entry name" value="XAA-PRO AMINOPEPTIDASE P-RELATED"/>
    <property type="match status" value="1"/>
</dbReference>
<feature type="domain" description="Creatinase N-terminal" evidence="5">
    <location>
        <begin position="5"/>
        <end position="142"/>
    </location>
</feature>
<dbReference type="CDD" id="cd01066">
    <property type="entry name" value="APP_MetAP"/>
    <property type="match status" value="1"/>
</dbReference>
<evidence type="ECO:0000259" key="4">
    <source>
        <dbReference type="Pfam" id="PF00557"/>
    </source>
</evidence>
<dbReference type="InterPro" id="IPR050659">
    <property type="entry name" value="Peptidase_M24B"/>
</dbReference>
<keyword evidence="2" id="KW-0378">Hydrolase</keyword>
<dbReference type="GO" id="GO:0046872">
    <property type="term" value="F:metal ion binding"/>
    <property type="evidence" value="ECO:0007669"/>
    <property type="project" value="UniProtKB-KW"/>
</dbReference>
<dbReference type="SUPFAM" id="SSF55920">
    <property type="entry name" value="Creatinase/aminopeptidase"/>
    <property type="match status" value="1"/>
</dbReference>
<organism evidence="6 7">
    <name type="scientific">Virgibacillus pantothenticus</name>
    <dbReference type="NCBI Taxonomy" id="1473"/>
    <lineage>
        <taxon>Bacteria</taxon>
        <taxon>Bacillati</taxon>
        <taxon>Bacillota</taxon>
        <taxon>Bacilli</taxon>
        <taxon>Bacillales</taxon>
        <taxon>Bacillaceae</taxon>
        <taxon>Virgibacillus</taxon>
    </lineage>
</organism>
<dbReference type="InterPro" id="IPR036005">
    <property type="entry name" value="Creatinase/aminopeptidase-like"/>
</dbReference>
<dbReference type="Pfam" id="PF00557">
    <property type="entry name" value="Peptidase_M24"/>
    <property type="match status" value="1"/>
</dbReference>
<dbReference type="Proteomes" id="UP000036780">
    <property type="component" value="Unassembled WGS sequence"/>
</dbReference>
<dbReference type="SUPFAM" id="SSF53092">
    <property type="entry name" value="Creatinase/prolidase N-terminal domain"/>
    <property type="match status" value="1"/>
</dbReference>
<dbReference type="InterPro" id="IPR001131">
    <property type="entry name" value="Peptidase_M24B_aminopep-P_CS"/>
</dbReference>
<keyword evidence="7" id="KW-1185">Reference proteome</keyword>
<dbReference type="InterPro" id="IPR029149">
    <property type="entry name" value="Creatin/AminoP/Spt16_N"/>
</dbReference>
<dbReference type="PATRIC" id="fig|1473.5.peg.1238"/>
<dbReference type="EMBL" id="LGTO01000007">
    <property type="protein sequence ID" value="KNE19442.1"/>
    <property type="molecule type" value="Genomic_DNA"/>
</dbReference>